<evidence type="ECO:0000313" key="2">
    <source>
        <dbReference type="Proteomes" id="UP001638806"/>
    </source>
</evidence>
<dbReference type="Proteomes" id="UP001638806">
    <property type="component" value="Unassembled WGS sequence"/>
</dbReference>
<protein>
    <submittedName>
        <fullName evidence="1">Uncharacterized protein</fullName>
    </submittedName>
</protein>
<accession>A0ACC4DB53</accession>
<gene>
    <name evidence="1" type="ORF">ACCO45_013325</name>
</gene>
<dbReference type="EMBL" id="JBGNUJ010000012">
    <property type="protein sequence ID" value="KAL3953382.1"/>
    <property type="molecule type" value="Genomic_DNA"/>
</dbReference>
<keyword evidence="2" id="KW-1185">Reference proteome</keyword>
<sequence length="68" mass="7111">MAEVFIPSIALARYPLRQSEQAARPSVALVLHDTTAGIDGRDIASTADPPPLSASPSPRAQRSPSMGL</sequence>
<comment type="caution">
    <text evidence="1">The sequence shown here is derived from an EMBL/GenBank/DDBJ whole genome shotgun (WGS) entry which is preliminary data.</text>
</comment>
<name>A0ACC4DB53_PURLI</name>
<proteinExistence type="predicted"/>
<organism evidence="1 2">
    <name type="scientific">Purpureocillium lilacinum</name>
    <name type="common">Paecilomyces lilacinus</name>
    <dbReference type="NCBI Taxonomy" id="33203"/>
    <lineage>
        <taxon>Eukaryota</taxon>
        <taxon>Fungi</taxon>
        <taxon>Dikarya</taxon>
        <taxon>Ascomycota</taxon>
        <taxon>Pezizomycotina</taxon>
        <taxon>Sordariomycetes</taxon>
        <taxon>Hypocreomycetidae</taxon>
        <taxon>Hypocreales</taxon>
        <taxon>Ophiocordycipitaceae</taxon>
        <taxon>Purpureocillium</taxon>
    </lineage>
</organism>
<evidence type="ECO:0000313" key="1">
    <source>
        <dbReference type="EMBL" id="KAL3953382.1"/>
    </source>
</evidence>
<reference evidence="1" key="1">
    <citation type="submission" date="2024-12" db="EMBL/GenBank/DDBJ databases">
        <title>Comparative genomics and development of molecular markers within Purpureocillium lilacinum and among Purpureocillium species.</title>
        <authorList>
            <person name="Yeh Z.-Y."/>
            <person name="Ni N.-T."/>
            <person name="Lo P.-H."/>
            <person name="Mushyakhwo K."/>
            <person name="Lin C.-F."/>
            <person name="Nai Y.-S."/>
        </authorList>
    </citation>
    <scope>NUCLEOTIDE SEQUENCE</scope>
    <source>
        <strain evidence="1">NCHU-NPUST-175</strain>
    </source>
</reference>